<evidence type="ECO:0000313" key="11">
    <source>
        <dbReference type="Proteomes" id="UP000518605"/>
    </source>
</evidence>
<evidence type="ECO:0000256" key="3">
    <source>
        <dbReference type="ARBA" id="ARBA00022448"/>
    </source>
</evidence>
<dbReference type="Pfam" id="PF03845">
    <property type="entry name" value="Spore_permease"/>
    <property type="match status" value="1"/>
</dbReference>
<keyword evidence="11" id="KW-1185">Reference proteome</keyword>
<dbReference type="RefSeq" id="WP_183562550.1">
    <property type="nucleotide sequence ID" value="NZ_CBCSLB010000005.1"/>
</dbReference>
<keyword evidence="6 9" id="KW-1133">Transmembrane helix</keyword>
<feature type="region of interest" description="Disordered" evidence="8">
    <location>
        <begin position="365"/>
        <end position="384"/>
    </location>
</feature>
<feature type="transmembrane region" description="Helical" evidence="9">
    <location>
        <begin position="124"/>
        <end position="141"/>
    </location>
</feature>
<feature type="transmembrane region" description="Helical" evidence="9">
    <location>
        <begin position="45"/>
        <end position="65"/>
    </location>
</feature>
<accession>A0A7W5G9T8</accession>
<feature type="transmembrane region" description="Helical" evidence="9">
    <location>
        <begin position="340"/>
        <end position="360"/>
    </location>
</feature>
<evidence type="ECO:0000256" key="1">
    <source>
        <dbReference type="ARBA" id="ARBA00004141"/>
    </source>
</evidence>
<sequence>MSDRITRDNGQISARQFMILVILCTVGDSILILPTIIAANSKQDAWITMLISCLIGIGIGTLYGLMIKKMQGASLTAFMQQTLGRAVGGFICLLFIVYFIYLHITLTSEMTQFITTQLMPETPGNAVLILFLTVVIIAYRLGLETFARMGEILFPFFMLFFMFMVVFLLPQIDASKMQPILAEGFSPIWSGLPITTAVPFMETIIILAVVPHLKGNKSALKPLLKGLAIGGLILFITVLFCVLVLGSSLMETKYYPTFILAQKITVGSFLERMEAILTFMWITTVYFKTLLIFFAIIKSIEQLFRLKKSNMLTIPLAMILLVGSVISTPNIVVYNNQIKFYWAPYDITMCLVLPILLMGLSSMRGNGKRKPNPTTTKSEQSGHN</sequence>
<dbReference type="Gene3D" id="1.20.1740.10">
    <property type="entry name" value="Amino acid/polyamine transporter I"/>
    <property type="match status" value="1"/>
</dbReference>
<protein>
    <submittedName>
        <fullName evidence="10">Spore germination protein KB</fullName>
    </submittedName>
</protein>
<keyword evidence="3" id="KW-0813">Transport</keyword>
<feature type="transmembrane region" description="Helical" evidence="9">
    <location>
        <begin position="309"/>
        <end position="328"/>
    </location>
</feature>
<evidence type="ECO:0000256" key="7">
    <source>
        <dbReference type="ARBA" id="ARBA00023136"/>
    </source>
</evidence>
<feature type="transmembrane region" description="Helical" evidence="9">
    <location>
        <begin position="17"/>
        <end position="39"/>
    </location>
</feature>
<dbReference type="GO" id="GO:0009847">
    <property type="term" value="P:spore germination"/>
    <property type="evidence" value="ECO:0007669"/>
    <property type="project" value="InterPro"/>
</dbReference>
<comment type="caution">
    <text evidence="10">The sequence shown here is derived from an EMBL/GenBank/DDBJ whole genome shotgun (WGS) entry which is preliminary data.</text>
</comment>
<evidence type="ECO:0000256" key="9">
    <source>
        <dbReference type="SAM" id="Phobius"/>
    </source>
</evidence>
<keyword evidence="5 9" id="KW-0812">Transmembrane</keyword>
<dbReference type="EMBL" id="JACHXW010000006">
    <property type="protein sequence ID" value="MBB3152529.1"/>
    <property type="molecule type" value="Genomic_DNA"/>
</dbReference>
<keyword evidence="4" id="KW-0309">Germination</keyword>
<comment type="subcellular location">
    <subcellularLocation>
        <location evidence="1">Membrane</location>
        <topology evidence="1">Multi-pass membrane protein</topology>
    </subcellularLocation>
</comment>
<gene>
    <name evidence="10" type="ORF">FHS16_002579</name>
</gene>
<feature type="transmembrane region" description="Helical" evidence="9">
    <location>
        <begin position="223"/>
        <end position="246"/>
    </location>
</feature>
<dbReference type="PANTHER" id="PTHR34975">
    <property type="entry name" value="SPORE GERMINATION PROTEIN A2"/>
    <property type="match status" value="1"/>
</dbReference>
<evidence type="ECO:0000256" key="2">
    <source>
        <dbReference type="ARBA" id="ARBA00007998"/>
    </source>
</evidence>
<evidence type="ECO:0000256" key="8">
    <source>
        <dbReference type="SAM" id="MobiDB-lite"/>
    </source>
</evidence>
<comment type="similarity">
    <text evidence="2">Belongs to the amino acid-polyamine-organocation (APC) superfamily. Spore germination protein (SGP) (TC 2.A.3.9) family.</text>
</comment>
<feature type="transmembrane region" description="Helical" evidence="9">
    <location>
        <begin position="153"/>
        <end position="172"/>
    </location>
</feature>
<evidence type="ECO:0000256" key="4">
    <source>
        <dbReference type="ARBA" id="ARBA00022544"/>
    </source>
</evidence>
<feature type="transmembrane region" description="Helical" evidence="9">
    <location>
        <begin position="275"/>
        <end position="297"/>
    </location>
</feature>
<evidence type="ECO:0000256" key="6">
    <source>
        <dbReference type="ARBA" id="ARBA00022989"/>
    </source>
</evidence>
<dbReference type="Proteomes" id="UP000518605">
    <property type="component" value="Unassembled WGS sequence"/>
</dbReference>
<proteinExistence type="inferred from homology"/>
<feature type="compositionally biased region" description="Polar residues" evidence="8">
    <location>
        <begin position="372"/>
        <end position="384"/>
    </location>
</feature>
<evidence type="ECO:0000256" key="5">
    <source>
        <dbReference type="ARBA" id="ARBA00022692"/>
    </source>
</evidence>
<dbReference type="NCBIfam" id="TIGR00912">
    <property type="entry name" value="2A0309"/>
    <property type="match status" value="1"/>
</dbReference>
<name>A0A7W5G9T8_9BACL</name>
<feature type="transmembrane region" description="Helical" evidence="9">
    <location>
        <begin position="86"/>
        <end position="104"/>
    </location>
</feature>
<organism evidence="10 11">
    <name type="scientific">Paenibacillus endophyticus</name>
    <dbReference type="NCBI Taxonomy" id="1294268"/>
    <lineage>
        <taxon>Bacteria</taxon>
        <taxon>Bacillati</taxon>
        <taxon>Bacillota</taxon>
        <taxon>Bacilli</taxon>
        <taxon>Bacillales</taxon>
        <taxon>Paenibacillaceae</taxon>
        <taxon>Paenibacillus</taxon>
    </lineage>
</organism>
<dbReference type="GO" id="GO:0016020">
    <property type="term" value="C:membrane"/>
    <property type="evidence" value="ECO:0007669"/>
    <property type="project" value="UniProtKB-SubCell"/>
</dbReference>
<reference evidence="10 11" key="1">
    <citation type="submission" date="2020-08" db="EMBL/GenBank/DDBJ databases">
        <title>Genomic Encyclopedia of Type Strains, Phase III (KMG-III): the genomes of soil and plant-associated and newly described type strains.</title>
        <authorList>
            <person name="Whitman W."/>
        </authorList>
    </citation>
    <scope>NUCLEOTIDE SEQUENCE [LARGE SCALE GENOMIC DNA]</scope>
    <source>
        <strain evidence="10 11">CECT 8234</strain>
    </source>
</reference>
<evidence type="ECO:0000313" key="10">
    <source>
        <dbReference type="EMBL" id="MBB3152529.1"/>
    </source>
</evidence>
<dbReference type="AlphaFoldDB" id="A0A7W5G9T8"/>
<keyword evidence="7 9" id="KW-0472">Membrane</keyword>
<dbReference type="InterPro" id="IPR004761">
    <property type="entry name" value="Spore_GerAB"/>
</dbReference>
<feature type="transmembrane region" description="Helical" evidence="9">
    <location>
        <begin position="192"/>
        <end position="211"/>
    </location>
</feature>
<dbReference type="PANTHER" id="PTHR34975:SF2">
    <property type="entry name" value="SPORE GERMINATION PROTEIN A2"/>
    <property type="match status" value="1"/>
</dbReference>